<evidence type="ECO:0000259" key="7">
    <source>
        <dbReference type="PROSITE" id="PS50179"/>
    </source>
</evidence>
<dbReference type="GO" id="GO:0043328">
    <property type="term" value="P:protein transport to vacuole involved in ubiquitin-dependent protein catabolic process via the multivesicular body sorting pathway"/>
    <property type="evidence" value="ECO:0007669"/>
    <property type="project" value="InterPro"/>
</dbReference>
<proteinExistence type="inferred from homology"/>
<feature type="domain" description="GAT" evidence="8">
    <location>
        <begin position="230"/>
        <end position="317"/>
    </location>
</feature>
<dbReference type="GO" id="GO:0005737">
    <property type="term" value="C:cytoplasm"/>
    <property type="evidence" value="ECO:0007669"/>
    <property type="project" value="UniProtKB-ARBA"/>
</dbReference>
<dbReference type="InterPro" id="IPR038425">
    <property type="entry name" value="GAT_sf"/>
</dbReference>
<protein>
    <submittedName>
        <fullName evidence="10">TOM1-like protein 2</fullName>
    </submittedName>
</protein>
<dbReference type="Proteomes" id="UP000504607">
    <property type="component" value="Chromosome 12"/>
</dbReference>
<evidence type="ECO:0000256" key="4">
    <source>
        <dbReference type="ARBA" id="ARBA00022927"/>
    </source>
</evidence>
<evidence type="ECO:0000256" key="6">
    <source>
        <dbReference type="SAM" id="MobiDB-lite"/>
    </source>
</evidence>
<keyword evidence="5" id="KW-0472">Membrane</keyword>
<reference evidence="10" key="1">
    <citation type="submission" date="2025-08" db="UniProtKB">
        <authorList>
            <consortium name="RefSeq"/>
        </authorList>
    </citation>
    <scope>IDENTIFICATION</scope>
</reference>
<dbReference type="Gene3D" id="1.20.58.160">
    <property type="match status" value="1"/>
</dbReference>
<sequence>MDRLKLAALGERLKIGGERLKMGGAEMGRKVSGKMKEILQGQSQEAKMVDEATSDSLEEPNWGLNLKICGLLNSDEFNGSEVVRAIKKKIAGKNAMSQKLSLDLLEACAMNCDKVFSEVASEKVLDEMVRLIDNPQAHYANRKRALQLIEAWGESDDIGYLPVFKQTYMSLKARRAPGPMQDDDNSASLFSSSEPGFDDHSLVLPEHYPHAHMDQQNREQGELAYHSVALSMEEKKEILVVTRNSIEILSSILNSETKEKATKDDLMPSMVAKCKESQPVIQRIIESIGDDESMLFEALNVHDELQQVLSKYEQLQHADPPQHGQSHDDLSTSGGRKSDASDERDSLGAEK</sequence>
<dbReference type="InterPro" id="IPR044836">
    <property type="entry name" value="TOL_plant"/>
</dbReference>
<dbReference type="Pfam" id="PF00790">
    <property type="entry name" value="VHS"/>
    <property type="match status" value="1"/>
</dbReference>
<gene>
    <name evidence="10" type="primary">LOC105055683</name>
</gene>
<dbReference type="SUPFAM" id="SSF48464">
    <property type="entry name" value="ENTH/VHS domain"/>
    <property type="match status" value="1"/>
</dbReference>
<dbReference type="GeneID" id="105055683"/>
<keyword evidence="4" id="KW-0653">Protein transport</keyword>
<feature type="domain" description="VHS" evidence="7">
    <location>
        <begin position="52"/>
        <end position="179"/>
    </location>
</feature>
<dbReference type="RefSeq" id="XP_010935906.1">
    <property type="nucleotide sequence ID" value="XM_010937604.3"/>
</dbReference>
<keyword evidence="3" id="KW-0813">Transport</keyword>
<evidence type="ECO:0000259" key="8">
    <source>
        <dbReference type="PROSITE" id="PS50909"/>
    </source>
</evidence>
<dbReference type="PANTHER" id="PTHR46646:SF5">
    <property type="entry name" value="TOM1-LIKE PROTEIN 2"/>
    <property type="match status" value="1"/>
</dbReference>
<dbReference type="SMART" id="SM00288">
    <property type="entry name" value="VHS"/>
    <property type="match status" value="1"/>
</dbReference>
<dbReference type="GO" id="GO:0035091">
    <property type="term" value="F:phosphatidylinositol binding"/>
    <property type="evidence" value="ECO:0007669"/>
    <property type="project" value="InterPro"/>
</dbReference>
<dbReference type="SUPFAM" id="SSF89009">
    <property type="entry name" value="GAT-like domain"/>
    <property type="match status" value="1"/>
</dbReference>
<dbReference type="PROSITE" id="PS50179">
    <property type="entry name" value="VHS"/>
    <property type="match status" value="1"/>
</dbReference>
<evidence type="ECO:0000256" key="1">
    <source>
        <dbReference type="ARBA" id="ARBA00004170"/>
    </source>
</evidence>
<comment type="similarity">
    <text evidence="2">Belongs to the TOM1 family.</text>
</comment>
<dbReference type="OrthoDB" id="2018246at2759"/>
<dbReference type="Pfam" id="PF03127">
    <property type="entry name" value="GAT"/>
    <property type="match status" value="1"/>
</dbReference>
<dbReference type="Gene3D" id="1.25.40.90">
    <property type="match status" value="1"/>
</dbReference>
<dbReference type="InterPro" id="IPR002014">
    <property type="entry name" value="VHS_dom"/>
</dbReference>
<evidence type="ECO:0000256" key="3">
    <source>
        <dbReference type="ARBA" id="ARBA00022448"/>
    </source>
</evidence>
<dbReference type="AlphaFoldDB" id="A0A6I9S181"/>
<feature type="region of interest" description="Disordered" evidence="6">
    <location>
        <begin position="311"/>
        <end position="351"/>
    </location>
</feature>
<feature type="compositionally biased region" description="Basic and acidic residues" evidence="6">
    <location>
        <begin position="325"/>
        <end position="351"/>
    </location>
</feature>
<organism evidence="9 10">
    <name type="scientific">Elaeis guineensis var. tenera</name>
    <name type="common">Oil palm</name>
    <dbReference type="NCBI Taxonomy" id="51953"/>
    <lineage>
        <taxon>Eukaryota</taxon>
        <taxon>Viridiplantae</taxon>
        <taxon>Streptophyta</taxon>
        <taxon>Embryophyta</taxon>
        <taxon>Tracheophyta</taxon>
        <taxon>Spermatophyta</taxon>
        <taxon>Magnoliopsida</taxon>
        <taxon>Liliopsida</taxon>
        <taxon>Arecaceae</taxon>
        <taxon>Arecoideae</taxon>
        <taxon>Cocoseae</taxon>
        <taxon>Elaeidinae</taxon>
        <taxon>Elaeis</taxon>
    </lineage>
</organism>
<dbReference type="CDD" id="cd03561">
    <property type="entry name" value="VHS"/>
    <property type="match status" value="1"/>
</dbReference>
<dbReference type="PROSITE" id="PS50909">
    <property type="entry name" value="GAT"/>
    <property type="match status" value="1"/>
</dbReference>
<dbReference type="InterPro" id="IPR008942">
    <property type="entry name" value="ENTH_VHS"/>
</dbReference>
<name>A0A6I9S181_ELAGV</name>
<dbReference type="InParanoid" id="A0A6I9S181"/>
<evidence type="ECO:0000313" key="10">
    <source>
        <dbReference type="RefSeq" id="XP_010935906.1"/>
    </source>
</evidence>
<keyword evidence="9" id="KW-1185">Reference proteome</keyword>
<evidence type="ECO:0000256" key="2">
    <source>
        <dbReference type="ARBA" id="ARBA00007708"/>
    </source>
</evidence>
<dbReference type="PANTHER" id="PTHR46646">
    <property type="entry name" value="TOM1-LIKE PROTEIN 1"/>
    <property type="match status" value="1"/>
</dbReference>
<comment type="subcellular location">
    <subcellularLocation>
        <location evidence="1">Membrane</location>
        <topology evidence="1">Peripheral membrane protein</topology>
    </subcellularLocation>
</comment>
<evidence type="ECO:0000256" key="5">
    <source>
        <dbReference type="ARBA" id="ARBA00023136"/>
    </source>
</evidence>
<dbReference type="InterPro" id="IPR004152">
    <property type="entry name" value="GAT_dom"/>
</dbReference>
<dbReference type="GO" id="GO:0016020">
    <property type="term" value="C:membrane"/>
    <property type="evidence" value="ECO:0007669"/>
    <property type="project" value="UniProtKB-SubCell"/>
</dbReference>
<dbReference type="GO" id="GO:0043130">
    <property type="term" value="F:ubiquitin binding"/>
    <property type="evidence" value="ECO:0007669"/>
    <property type="project" value="InterPro"/>
</dbReference>
<dbReference type="KEGG" id="egu:105055683"/>
<accession>A0A6I9S181</accession>
<evidence type="ECO:0000313" key="9">
    <source>
        <dbReference type="Proteomes" id="UP000504607"/>
    </source>
</evidence>